<gene>
    <name evidence="2" type="ORF">Prum_006080</name>
</gene>
<evidence type="ECO:0000256" key="1">
    <source>
        <dbReference type="SAM" id="MobiDB-lite"/>
    </source>
</evidence>
<evidence type="ECO:0000313" key="2">
    <source>
        <dbReference type="EMBL" id="GFJ86966.1"/>
    </source>
</evidence>
<feature type="compositionally biased region" description="Polar residues" evidence="1">
    <location>
        <begin position="38"/>
        <end position="59"/>
    </location>
</feature>
<keyword evidence="3" id="KW-1185">Reference proteome</keyword>
<feature type="compositionally biased region" description="Low complexity" evidence="1">
    <location>
        <begin position="169"/>
        <end position="199"/>
    </location>
</feature>
<dbReference type="AlphaFoldDB" id="A0A6V8KYU0"/>
<dbReference type="Proteomes" id="UP000482960">
    <property type="component" value="Unassembled WGS sequence"/>
</dbReference>
<reference evidence="2 3" key="2">
    <citation type="submission" date="2020-03" db="EMBL/GenBank/DDBJ databases">
        <authorList>
            <person name="Ichikawa N."/>
            <person name="Kimura A."/>
            <person name="Kitahashi Y."/>
            <person name="Uohara A."/>
        </authorList>
    </citation>
    <scope>NUCLEOTIDE SEQUENCE [LARGE SCALE GENOMIC DNA]</scope>
    <source>
        <strain evidence="2 3">NBRC 108638</strain>
    </source>
</reference>
<feature type="region of interest" description="Disordered" evidence="1">
    <location>
        <begin position="151"/>
        <end position="218"/>
    </location>
</feature>
<feature type="compositionally biased region" description="Low complexity" evidence="1">
    <location>
        <begin position="1"/>
        <end position="21"/>
    </location>
</feature>
<organism evidence="2 3">
    <name type="scientific">Phytohabitans rumicis</name>
    <dbReference type="NCBI Taxonomy" id="1076125"/>
    <lineage>
        <taxon>Bacteria</taxon>
        <taxon>Bacillati</taxon>
        <taxon>Actinomycetota</taxon>
        <taxon>Actinomycetes</taxon>
        <taxon>Micromonosporales</taxon>
        <taxon>Micromonosporaceae</taxon>
    </lineage>
</organism>
<feature type="compositionally biased region" description="Low complexity" evidence="1">
    <location>
        <begin position="60"/>
        <end position="71"/>
    </location>
</feature>
<evidence type="ECO:0000313" key="3">
    <source>
        <dbReference type="Proteomes" id="UP000482960"/>
    </source>
</evidence>
<sequence>MAALGNAAASRAATAGGNAAAVEPTRWTPDRSCPARAPQSSSSIASDGTRKTVPTRSVPSSRANRAGVGRARVSAPGRAYKALSSMVCAALVPMAKACANRSECASRSRRGCVGAPRVRLAWVATTPLGRPVVPEVYRICAMSSGRTGAGSPAIFEPDASRSGTDAVHTAAGTPAGRATPWPCNTAAAAQSASAWPSWPGESRSDSGTATPPARWIPQ</sequence>
<accession>A0A6V8KYU0</accession>
<proteinExistence type="predicted"/>
<feature type="region of interest" description="Disordered" evidence="1">
    <location>
        <begin position="1"/>
        <end position="71"/>
    </location>
</feature>
<dbReference type="EMBL" id="BLPG01000001">
    <property type="protein sequence ID" value="GFJ86966.1"/>
    <property type="molecule type" value="Genomic_DNA"/>
</dbReference>
<name>A0A6V8KYU0_9ACTN</name>
<protein>
    <submittedName>
        <fullName evidence="2">Uncharacterized protein</fullName>
    </submittedName>
</protein>
<comment type="caution">
    <text evidence="2">The sequence shown here is derived from an EMBL/GenBank/DDBJ whole genome shotgun (WGS) entry which is preliminary data.</text>
</comment>
<reference evidence="2 3" key="1">
    <citation type="submission" date="2020-03" db="EMBL/GenBank/DDBJ databases">
        <title>Whole genome shotgun sequence of Phytohabitans rumicis NBRC 108638.</title>
        <authorList>
            <person name="Komaki H."/>
            <person name="Tamura T."/>
        </authorList>
    </citation>
    <scope>NUCLEOTIDE SEQUENCE [LARGE SCALE GENOMIC DNA]</scope>
    <source>
        <strain evidence="2 3">NBRC 108638</strain>
    </source>
</reference>